<comment type="function">
    <text evidence="4">Catalyzes the reduction of 1-pyrroline-5-carboxylate (PCA) to L-proline.</text>
</comment>
<comment type="catalytic activity">
    <reaction evidence="4">
        <text>L-proline + NAD(+) = (S)-1-pyrroline-5-carboxylate + NADH + 2 H(+)</text>
        <dbReference type="Rhea" id="RHEA:14105"/>
        <dbReference type="ChEBI" id="CHEBI:15378"/>
        <dbReference type="ChEBI" id="CHEBI:17388"/>
        <dbReference type="ChEBI" id="CHEBI:57540"/>
        <dbReference type="ChEBI" id="CHEBI:57945"/>
        <dbReference type="ChEBI" id="CHEBI:60039"/>
        <dbReference type="EC" id="1.5.1.2"/>
    </reaction>
</comment>
<dbReference type="PIRSF" id="PIRSF000193">
    <property type="entry name" value="Pyrrol-5-carb_rd"/>
    <property type="match status" value="1"/>
</dbReference>
<dbReference type="InterPro" id="IPR028939">
    <property type="entry name" value="P5C_Rdtase_cat_N"/>
</dbReference>
<dbReference type="EC" id="1.5.1.2" evidence="4 5"/>
<dbReference type="InterPro" id="IPR008927">
    <property type="entry name" value="6-PGluconate_DH-like_C_sf"/>
</dbReference>
<dbReference type="Gene3D" id="3.40.50.720">
    <property type="entry name" value="NAD(P)-binding Rossmann-like Domain"/>
    <property type="match status" value="1"/>
</dbReference>
<dbReference type="SUPFAM" id="SSF51735">
    <property type="entry name" value="NAD(P)-binding Rossmann-fold domains"/>
    <property type="match status" value="1"/>
</dbReference>
<evidence type="ECO:0000256" key="7">
    <source>
        <dbReference type="RuleBase" id="RU003903"/>
    </source>
</evidence>
<dbReference type="InterPro" id="IPR036291">
    <property type="entry name" value="NAD(P)-bd_dom_sf"/>
</dbReference>
<gene>
    <name evidence="4 10" type="primary">proC</name>
    <name evidence="10" type="ORF">H9804_06695</name>
</gene>
<comment type="catalytic activity">
    <reaction evidence="4 7">
        <text>L-proline + NADP(+) = (S)-1-pyrroline-5-carboxylate + NADPH + 2 H(+)</text>
        <dbReference type="Rhea" id="RHEA:14109"/>
        <dbReference type="ChEBI" id="CHEBI:15378"/>
        <dbReference type="ChEBI" id="CHEBI:17388"/>
        <dbReference type="ChEBI" id="CHEBI:57783"/>
        <dbReference type="ChEBI" id="CHEBI:58349"/>
        <dbReference type="ChEBI" id="CHEBI:60039"/>
        <dbReference type="EC" id="1.5.1.2"/>
    </reaction>
</comment>
<comment type="caution">
    <text evidence="10">The sequence shown here is derived from an EMBL/GenBank/DDBJ whole genome shotgun (WGS) entry which is preliminary data.</text>
</comment>
<keyword evidence="3 4" id="KW-0560">Oxidoreductase</keyword>
<evidence type="ECO:0000313" key="11">
    <source>
        <dbReference type="Proteomes" id="UP000824176"/>
    </source>
</evidence>
<dbReference type="FunFam" id="1.10.3730.10:FF:000001">
    <property type="entry name" value="Pyrroline-5-carboxylate reductase"/>
    <property type="match status" value="1"/>
</dbReference>
<name>A0A9D2KBC3_9BACT</name>
<feature type="domain" description="Pyrroline-5-carboxylate reductase catalytic N-terminal" evidence="8">
    <location>
        <begin position="12"/>
        <end position="104"/>
    </location>
</feature>
<comment type="similarity">
    <text evidence="1 4 7">Belongs to the pyrroline-5-carboxylate reductase family.</text>
</comment>
<organism evidence="10 11">
    <name type="scientific">Candidatus Mucispirillum faecigallinarum</name>
    <dbReference type="NCBI Taxonomy" id="2838699"/>
    <lineage>
        <taxon>Bacteria</taxon>
        <taxon>Pseudomonadati</taxon>
        <taxon>Deferribacterota</taxon>
        <taxon>Deferribacteres</taxon>
        <taxon>Deferribacterales</taxon>
        <taxon>Mucispirillaceae</taxon>
        <taxon>Mucispirillum</taxon>
    </lineage>
</organism>
<protein>
    <recommendedName>
        <fullName evidence="4 5">Pyrroline-5-carboxylate reductase</fullName>
        <shortName evidence="4">P5C reductase</shortName>
        <shortName evidence="4">P5CR</shortName>
        <ecNumber evidence="4 5">1.5.1.2</ecNumber>
    </recommendedName>
    <alternativeName>
        <fullName evidence="4">PCA reductase</fullName>
    </alternativeName>
</protein>
<dbReference type="NCBIfam" id="TIGR00112">
    <property type="entry name" value="proC"/>
    <property type="match status" value="1"/>
</dbReference>
<evidence type="ECO:0000256" key="4">
    <source>
        <dbReference type="HAMAP-Rule" id="MF_01925"/>
    </source>
</evidence>
<dbReference type="PANTHER" id="PTHR11645">
    <property type="entry name" value="PYRROLINE-5-CARBOXYLATE REDUCTASE"/>
    <property type="match status" value="1"/>
</dbReference>
<reference evidence="10" key="2">
    <citation type="submission" date="2021-04" db="EMBL/GenBank/DDBJ databases">
        <authorList>
            <person name="Gilroy R."/>
        </authorList>
    </citation>
    <scope>NUCLEOTIDE SEQUENCE</scope>
    <source>
        <strain evidence="10">ChiW4-1371</strain>
    </source>
</reference>
<keyword evidence="4" id="KW-0963">Cytoplasm</keyword>
<keyword evidence="4 7" id="KW-0028">Amino-acid biosynthesis</keyword>
<dbReference type="PROSITE" id="PS00521">
    <property type="entry name" value="P5CR"/>
    <property type="match status" value="1"/>
</dbReference>
<evidence type="ECO:0000259" key="8">
    <source>
        <dbReference type="Pfam" id="PF03807"/>
    </source>
</evidence>
<dbReference type="AlphaFoldDB" id="A0A9D2KBC3"/>
<dbReference type="Proteomes" id="UP000824176">
    <property type="component" value="Unassembled WGS sequence"/>
</dbReference>
<dbReference type="InterPro" id="IPR000304">
    <property type="entry name" value="Pyrroline-COOH_reductase"/>
</dbReference>
<feature type="binding site" evidence="6">
    <location>
        <position position="63"/>
    </location>
    <ligand>
        <name>NADPH</name>
        <dbReference type="ChEBI" id="CHEBI:57783"/>
    </ligand>
</feature>
<accession>A0A9D2KBC3</accession>
<dbReference type="GO" id="GO:0005737">
    <property type="term" value="C:cytoplasm"/>
    <property type="evidence" value="ECO:0007669"/>
    <property type="project" value="UniProtKB-SubCell"/>
</dbReference>
<feature type="domain" description="Pyrroline-5-carboxylate reductase dimerisation" evidence="9">
    <location>
        <begin position="166"/>
        <end position="266"/>
    </location>
</feature>
<comment type="subcellular location">
    <subcellularLocation>
        <location evidence="4">Cytoplasm</location>
    </subcellularLocation>
</comment>
<evidence type="ECO:0000256" key="3">
    <source>
        <dbReference type="ARBA" id="ARBA00023002"/>
    </source>
</evidence>
<dbReference type="InterPro" id="IPR053790">
    <property type="entry name" value="P5CR-like_CS"/>
</dbReference>
<feature type="binding site" evidence="6">
    <location>
        <begin position="76"/>
        <end position="79"/>
    </location>
    <ligand>
        <name>NADP(+)</name>
        <dbReference type="ChEBI" id="CHEBI:58349"/>
    </ligand>
</feature>
<keyword evidence="2 4" id="KW-0521">NADP</keyword>
<feature type="binding site" evidence="6">
    <location>
        <begin position="15"/>
        <end position="20"/>
    </location>
    <ligand>
        <name>NADP(+)</name>
        <dbReference type="ChEBI" id="CHEBI:58349"/>
    </ligand>
</feature>
<dbReference type="Gene3D" id="1.10.3730.10">
    <property type="entry name" value="ProC C-terminal domain-like"/>
    <property type="match status" value="1"/>
</dbReference>
<sequence>MLDKGENKVMVLGVIGAGNMAQAIIAGIKKSHSLDCKNIIVSNYNKQKAARLSEEYGVLTDDNINVIKKSDIVLLAVKPYALISTLELYQNELLDKIVISVAAGISIRDMEKVNTRLKIIRVMPNTPVQICQGVFAYVYGANIIKEDKEIFSSIFSKLGMFIEIDESKIDAVSSLTGCSPAYIYQIIEAMSDAGVKMGLPRELAISLSAMAVHGSGGMVHFTGTHPAVLKDKVTSPAGSTIEGLAELESKGVRGAVISALYKAYEKTLLFSKK</sequence>
<keyword evidence="4 7" id="KW-0641">Proline biosynthesis</keyword>
<evidence type="ECO:0000256" key="6">
    <source>
        <dbReference type="PIRSR" id="PIRSR000193-1"/>
    </source>
</evidence>
<dbReference type="HAMAP" id="MF_01925">
    <property type="entry name" value="P5C_reductase"/>
    <property type="match status" value="1"/>
</dbReference>
<evidence type="ECO:0000256" key="2">
    <source>
        <dbReference type="ARBA" id="ARBA00022857"/>
    </source>
</evidence>
<dbReference type="EMBL" id="DXAQ01000104">
    <property type="protein sequence ID" value="HIZ89615.1"/>
    <property type="molecule type" value="Genomic_DNA"/>
</dbReference>
<dbReference type="Pfam" id="PF03807">
    <property type="entry name" value="F420_oxidored"/>
    <property type="match status" value="1"/>
</dbReference>
<evidence type="ECO:0000256" key="5">
    <source>
        <dbReference type="NCBIfam" id="TIGR00112"/>
    </source>
</evidence>
<dbReference type="PANTHER" id="PTHR11645:SF0">
    <property type="entry name" value="PYRROLINE-5-CARBOXYLATE REDUCTASE 3"/>
    <property type="match status" value="1"/>
</dbReference>
<dbReference type="InterPro" id="IPR029036">
    <property type="entry name" value="P5CR_dimer"/>
</dbReference>
<dbReference type="SUPFAM" id="SSF48179">
    <property type="entry name" value="6-phosphogluconate dehydrogenase C-terminal domain-like"/>
    <property type="match status" value="1"/>
</dbReference>
<dbReference type="GO" id="GO:0004735">
    <property type="term" value="F:pyrroline-5-carboxylate reductase activity"/>
    <property type="evidence" value="ECO:0007669"/>
    <property type="project" value="UniProtKB-UniRule"/>
</dbReference>
<reference evidence="10" key="1">
    <citation type="journal article" date="2021" name="PeerJ">
        <title>Extensive microbial diversity within the chicken gut microbiome revealed by metagenomics and culture.</title>
        <authorList>
            <person name="Gilroy R."/>
            <person name="Ravi A."/>
            <person name="Getino M."/>
            <person name="Pursley I."/>
            <person name="Horton D.L."/>
            <person name="Alikhan N.F."/>
            <person name="Baker D."/>
            <person name="Gharbi K."/>
            <person name="Hall N."/>
            <person name="Watson M."/>
            <person name="Adriaenssens E.M."/>
            <person name="Foster-Nyarko E."/>
            <person name="Jarju S."/>
            <person name="Secka A."/>
            <person name="Antonio M."/>
            <person name="Oren A."/>
            <person name="Chaudhuri R.R."/>
            <person name="La Ragione R."/>
            <person name="Hildebrand F."/>
            <person name="Pallen M.J."/>
        </authorList>
    </citation>
    <scope>NUCLEOTIDE SEQUENCE</scope>
    <source>
        <strain evidence="10">ChiW4-1371</strain>
    </source>
</reference>
<evidence type="ECO:0000256" key="1">
    <source>
        <dbReference type="ARBA" id="ARBA00005525"/>
    </source>
</evidence>
<evidence type="ECO:0000259" key="9">
    <source>
        <dbReference type="Pfam" id="PF14748"/>
    </source>
</evidence>
<comment type="pathway">
    <text evidence="4 7">Amino-acid biosynthesis; L-proline biosynthesis; L-proline from L-glutamate 5-semialdehyde: step 1/1.</text>
</comment>
<evidence type="ECO:0000313" key="10">
    <source>
        <dbReference type="EMBL" id="HIZ89615.1"/>
    </source>
</evidence>
<dbReference type="GO" id="GO:0055129">
    <property type="term" value="P:L-proline biosynthetic process"/>
    <property type="evidence" value="ECO:0007669"/>
    <property type="project" value="UniProtKB-UniRule"/>
</dbReference>
<dbReference type="Pfam" id="PF14748">
    <property type="entry name" value="P5CR_dimer"/>
    <property type="match status" value="1"/>
</dbReference>
<proteinExistence type="inferred from homology"/>